<accession>A0ABN1DIH4</accession>
<sequence length="242" mass="27410">MPQELSMPETNRAEPTCLNGQRLHSDAATILIVVAHPDDAEIAMGMRMHWYARNGARVHVHCLTTGVPDPSGARPRQEECLDAGSLLGIETYTFSSIPDTRFVEHRGAIHAALSDVFRDTRPDVVYTHYPDDQHLDHVTTAAEVTAVALRETANLRYFRSPYSVGFEPTFVFMGTPELLQAKQKALQCFTSQHQLDMDVFQRLAEVTYRQYLHHRVVERFPPLATCAELFHIARHVEFANAR</sequence>
<keyword evidence="1" id="KW-0862">Zinc</keyword>
<comment type="caution">
    <text evidence="2">The sequence shown here is derived from an EMBL/GenBank/DDBJ whole genome shotgun (WGS) entry which is preliminary data.</text>
</comment>
<dbReference type="EMBL" id="BAAAHD010000001">
    <property type="protein sequence ID" value="GAA0544495.1"/>
    <property type="molecule type" value="Genomic_DNA"/>
</dbReference>
<dbReference type="InterPro" id="IPR003737">
    <property type="entry name" value="GlcNAc_PI_deacetylase-related"/>
</dbReference>
<evidence type="ECO:0000256" key="1">
    <source>
        <dbReference type="ARBA" id="ARBA00022833"/>
    </source>
</evidence>
<name>A0ABN1DIH4_9ACTN</name>
<organism evidence="2 3">
    <name type="scientific">Actinomadura livida</name>
    <dbReference type="NCBI Taxonomy" id="79909"/>
    <lineage>
        <taxon>Bacteria</taxon>
        <taxon>Bacillati</taxon>
        <taxon>Actinomycetota</taxon>
        <taxon>Actinomycetes</taxon>
        <taxon>Streptosporangiales</taxon>
        <taxon>Thermomonosporaceae</taxon>
        <taxon>Actinomadura</taxon>
    </lineage>
</organism>
<protein>
    <submittedName>
        <fullName evidence="2">PIG-L family deacetylase</fullName>
    </submittedName>
</protein>
<dbReference type="PANTHER" id="PTHR12993:SF26">
    <property type="entry name" value="1D-MYO-INOSITOL 2-ACETAMIDO-2-DEOXY-ALPHA-D-GLUCOPYRANOSIDE DEACETYLASE"/>
    <property type="match status" value="1"/>
</dbReference>
<dbReference type="Pfam" id="PF02585">
    <property type="entry name" value="PIG-L"/>
    <property type="match status" value="1"/>
</dbReference>
<reference evidence="2 3" key="1">
    <citation type="journal article" date="2019" name="Int. J. Syst. Evol. Microbiol.">
        <title>The Global Catalogue of Microorganisms (GCM) 10K type strain sequencing project: providing services to taxonomists for standard genome sequencing and annotation.</title>
        <authorList>
            <consortium name="The Broad Institute Genomics Platform"/>
            <consortium name="The Broad Institute Genome Sequencing Center for Infectious Disease"/>
            <person name="Wu L."/>
            <person name="Ma J."/>
        </authorList>
    </citation>
    <scope>NUCLEOTIDE SEQUENCE [LARGE SCALE GENOMIC DNA]</scope>
    <source>
        <strain evidence="2 3">JCM 10667</strain>
    </source>
</reference>
<dbReference type="Gene3D" id="3.40.50.10320">
    <property type="entry name" value="LmbE-like"/>
    <property type="match status" value="1"/>
</dbReference>
<evidence type="ECO:0000313" key="3">
    <source>
        <dbReference type="Proteomes" id="UP001501427"/>
    </source>
</evidence>
<keyword evidence="3" id="KW-1185">Reference proteome</keyword>
<evidence type="ECO:0000313" key="2">
    <source>
        <dbReference type="EMBL" id="GAA0544495.1"/>
    </source>
</evidence>
<dbReference type="SUPFAM" id="SSF102588">
    <property type="entry name" value="LmbE-like"/>
    <property type="match status" value="1"/>
</dbReference>
<proteinExistence type="predicted"/>
<dbReference type="PANTHER" id="PTHR12993">
    <property type="entry name" value="N-ACETYLGLUCOSAMINYL-PHOSPHATIDYLINOSITOL DE-N-ACETYLASE-RELATED"/>
    <property type="match status" value="1"/>
</dbReference>
<dbReference type="Proteomes" id="UP001501427">
    <property type="component" value="Unassembled WGS sequence"/>
</dbReference>
<gene>
    <name evidence="2" type="ORF">GCM10009546_03210</name>
</gene>
<dbReference type="InterPro" id="IPR024078">
    <property type="entry name" value="LmbE-like_dom_sf"/>
</dbReference>